<evidence type="ECO:0000313" key="3">
    <source>
        <dbReference type="Proteomes" id="UP000886520"/>
    </source>
</evidence>
<organism evidence="2 3">
    <name type="scientific">Adiantum capillus-veneris</name>
    <name type="common">Maidenhair fern</name>
    <dbReference type="NCBI Taxonomy" id="13818"/>
    <lineage>
        <taxon>Eukaryota</taxon>
        <taxon>Viridiplantae</taxon>
        <taxon>Streptophyta</taxon>
        <taxon>Embryophyta</taxon>
        <taxon>Tracheophyta</taxon>
        <taxon>Polypodiopsida</taxon>
        <taxon>Polypodiidae</taxon>
        <taxon>Polypodiales</taxon>
        <taxon>Pteridineae</taxon>
        <taxon>Pteridaceae</taxon>
        <taxon>Vittarioideae</taxon>
        <taxon>Adiantum</taxon>
    </lineage>
</organism>
<dbReference type="Proteomes" id="UP000886520">
    <property type="component" value="Chromosome 2"/>
</dbReference>
<comment type="caution">
    <text evidence="2">The sequence shown here is derived from an EMBL/GenBank/DDBJ whole genome shotgun (WGS) entry which is preliminary data.</text>
</comment>
<keyword evidence="1" id="KW-0812">Transmembrane</keyword>
<dbReference type="EMBL" id="JABFUD020000003">
    <property type="protein sequence ID" value="KAI5082365.1"/>
    <property type="molecule type" value="Genomic_DNA"/>
</dbReference>
<sequence>IRSDDVGMLQQIQLLKYCNILVFSVLYITNNVAHSLTCLLVYMGPLGIAECEL</sequence>
<evidence type="ECO:0000313" key="2">
    <source>
        <dbReference type="EMBL" id="KAI5082365.1"/>
    </source>
</evidence>
<accession>A0A9D4V9I6</accession>
<protein>
    <submittedName>
        <fullName evidence="2">Uncharacterized protein</fullName>
    </submittedName>
</protein>
<proteinExistence type="predicted"/>
<dbReference type="AlphaFoldDB" id="A0A9D4V9I6"/>
<keyword evidence="1" id="KW-0472">Membrane</keyword>
<keyword evidence="3" id="KW-1185">Reference proteome</keyword>
<name>A0A9D4V9I6_ADICA</name>
<reference evidence="2" key="1">
    <citation type="submission" date="2021-01" db="EMBL/GenBank/DDBJ databases">
        <title>Adiantum capillus-veneris genome.</title>
        <authorList>
            <person name="Fang Y."/>
            <person name="Liao Q."/>
        </authorList>
    </citation>
    <scope>NUCLEOTIDE SEQUENCE</scope>
    <source>
        <strain evidence="2">H3</strain>
        <tissue evidence="2">Leaf</tissue>
    </source>
</reference>
<keyword evidence="1" id="KW-1133">Transmembrane helix</keyword>
<gene>
    <name evidence="2" type="ORF">GOP47_0002108</name>
</gene>
<feature type="non-terminal residue" evidence="2">
    <location>
        <position position="1"/>
    </location>
</feature>
<feature type="transmembrane region" description="Helical" evidence="1">
    <location>
        <begin position="20"/>
        <end position="43"/>
    </location>
</feature>
<evidence type="ECO:0000256" key="1">
    <source>
        <dbReference type="SAM" id="Phobius"/>
    </source>
</evidence>